<sequence length="102" mass="11345">MHTPSPPPGRGVPMMTPTPSRKTCSVLPLRKAKAGARNVFKCNNRDQDHCTQFKGSTVKWALRKVKRGEEADCSVEGNETWGWQRKLKLGVGYAYTVQNASI</sequence>
<name>A0AAD7RS02_9TELE</name>
<feature type="compositionally biased region" description="Pro residues" evidence="1">
    <location>
        <begin position="1"/>
        <end position="10"/>
    </location>
</feature>
<comment type="caution">
    <text evidence="2">The sequence shown here is derived from an EMBL/GenBank/DDBJ whole genome shotgun (WGS) entry which is preliminary data.</text>
</comment>
<protein>
    <submittedName>
        <fullName evidence="2">Uncharacterized protein</fullName>
    </submittedName>
</protein>
<evidence type="ECO:0000256" key="1">
    <source>
        <dbReference type="SAM" id="MobiDB-lite"/>
    </source>
</evidence>
<proteinExistence type="predicted"/>
<dbReference type="EMBL" id="JAINUG010000186">
    <property type="protein sequence ID" value="KAJ8389152.1"/>
    <property type="molecule type" value="Genomic_DNA"/>
</dbReference>
<organism evidence="2 3">
    <name type="scientific">Aldrovandia affinis</name>
    <dbReference type="NCBI Taxonomy" id="143900"/>
    <lineage>
        <taxon>Eukaryota</taxon>
        <taxon>Metazoa</taxon>
        <taxon>Chordata</taxon>
        <taxon>Craniata</taxon>
        <taxon>Vertebrata</taxon>
        <taxon>Euteleostomi</taxon>
        <taxon>Actinopterygii</taxon>
        <taxon>Neopterygii</taxon>
        <taxon>Teleostei</taxon>
        <taxon>Notacanthiformes</taxon>
        <taxon>Halosauridae</taxon>
        <taxon>Aldrovandia</taxon>
    </lineage>
</organism>
<gene>
    <name evidence="2" type="ORF">AAFF_G00123580</name>
</gene>
<dbReference type="Proteomes" id="UP001221898">
    <property type="component" value="Unassembled WGS sequence"/>
</dbReference>
<evidence type="ECO:0000313" key="2">
    <source>
        <dbReference type="EMBL" id="KAJ8389152.1"/>
    </source>
</evidence>
<dbReference type="AlphaFoldDB" id="A0AAD7RS02"/>
<accession>A0AAD7RS02</accession>
<feature type="region of interest" description="Disordered" evidence="1">
    <location>
        <begin position="1"/>
        <end position="24"/>
    </location>
</feature>
<evidence type="ECO:0000313" key="3">
    <source>
        <dbReference type="Proteomes" id="UP001221898"/>
    </source>
</evidence>
<keyword evidence="3" id="KW-1185">Reference proteome</keyword>
<reference evidence="2" key="1">
    <citation type="journal article" date="2023" name="Science">
        <title>Genome structures resolve the early diversification of teleost fishes.</title>
        <authorList>
            <person name="Parey E."/>
            <person name="Louis A."/>
            <person name="Montfort J."/>
            <person name="Bouchez O."/>
            <person name="Roques C."/>
            <person name="Iampietro C."/>
            <person name="Lluch J."/>
            <person name="Castinel A."/>
            <person name="Donnadieu C."/>
            <person name="Desvignes T."/>
            <person name="Floi Bucao C."/>
            <person name="Jouanno E."/>
            <person name="Wen M."/>
            <person name="Mejri S."/>
            <person name="Dirks R."/>
            <person name="Jansen H."/>
            <person name="Henkel C."/>
            <person name="Chen W.J."/>
            <person name="Zahm M."/>
            <person name="Cabau C."/>
            <person name="Klopp C."/>
            <person name="Thompson A.W."/>
            <person name="Robinson-Rechavi M."/>
            <person name="Braasch I."/>
            <person name="Lecointre G."/>
            <person name="Bobe J."/>
            <person name="Postlethwait J.H."/>
            <person name="Berthelot C."/>
            <person name="Roest Crollius H."/>
            <person name="Guiguen Y."/>
        </authorList>
    </citation>
    <scope>NUCLEOTIDE SEQUENCE</scope>
    <source>
        <strain evidence="2">NC1722</strain>
    </source>
</reference>